<dbReference type="eggNOG" id="KOG3313">
    <property type="taxonomic scope" value="Eukaryota"/>
</dbReference>
<accession>W9XZ16</accession>
<feature type="compositionally biased region" description="Basic and acidic residues" evidence="5">
    <location>
        <begin position="214"/>
        <end position="228"/>
    </location>
</feature>
<dbReference type="CDD" id="cd23156">
    <property type="entry name" value="Prefoldin_3"/>
    <property type="match status" value="1"/>
</dbReference>
<name>W9XZ16_9EURO</name>
<dbReference type="PANTHER" id="PTHR12409:SF0">
    <property type="entry name" value="PREFOLDIN SUBUNIT 3"/>
    <property type="match status" value="1"/>
</dbReference>
<dbReference type="STRING" id="1182541.W9XZ16"/>
<dbReference type="EMBL" id="AMWN01000005">
    <property type="protein sequence ID" value="EXJ85797.1"/>
    <property type="molecule type" value="Genomic_DNA"/>
</dbReference>
<dbReference type="GO" id="GO:0007021">
    <property type="term" value="P:tubulin complex assembly"/>
    <property type="evidence" value="ECO:0007669"/>
    <property type="project" value="TreeGrafter"/>
</dbReference>
<evidence type="ECO:0000256" key="5">
    <source>
        <dbReference type="SAM" id="MobiDB-lite"/>
    </source>
</evidence>
<dbReference type="GO" id="GO:0006457">
    <property type="term" value="P:protein folding"/>
    <property type="evidence" value="ECO:0007669"/>
    <property type="project" value="UniProtKB-UniRule"/>
</dbReference>
<feature type="compositionally biased region" description="Acidic residues" evidence="5">
    <location>
        <begin position="90"/>
        <end position="106"/>
    </location>
</feature>
<keyword evidence="2 3" id="KW-0143">Chaperone</keyword>
<dbReference type="GO" id="GO:0016272">
    <property type="term" value="C:prefoldin complex"/>
    <property type="evidence" value="ECO:0007669"/>
    <property type="project" value="UniProtKB-UniRule"/>
</dbReference>
<comment type="subunit">
    <text evidence="3">Heterohexamer of two PFD-alpha type and four PFD-beta type subunits.</text>
</comment>
<comment type="caution">
    <text evidence="6">The sequence shown here is derived from an EMBL/GenBank/DDBJ whole genome shotgun (WGS) entry which is preliminary data.</text>
</comment>
<evidence type="ECO:0000256" key="1">
    <source>
        <dbReference type="ARBA" id="ARBA00010048"/>
    </source>
</evidence>
<evidence type="ECO:0000256" key="3">
    <source>
        <dbReference type="PIRNR" id="PIRNR016396"/>
    </source>
</evidence>
<dbReference type="PIRSF" id="PIRSF016396">
    <property type="entry name" value="Prefoldin_subunit_3"/>
    <property type="match status" value="1"/>
</dbReference>
<dbReference type="Gene3D" id="1.10.287.370">
    <property type="match status" value="1"/>
</dbReference>
<dbReference type="InterPro" id="IPR016655">
    <property type="entry name" value="PFD3"/>
</dbReference>
<dbReference type="InterPro" id="IPR009053">
    <property type="entry name" value="Prefoldin"/>
</dbReference>
<keyword evidence="4" id="KW-0175">Coiled coil</keyword>
<dbReference type="GO" id="GO:0007017">
    <property type="term" value="P:microtubule-based process"/>
    <property type="evidence" value="ECO:0007669"/>
    <property type="project" value="TreeGrafter"/>
</dbReference>
<evidence type="ECO:0000256" key="4">
    <source>
        <dbReference type="SAM" id="Coils"/>
    </source>
</evidence>
<evidence type="ECO:0000256" key="2">
    <source>
        <dbReference type="ARBA" id="ARBA00023186"/>
    </source>
</evidence>
<dbReference type="Proteomes" id="UP000019484">
    <property type="component" value="Unassembled WGS sequence"/>
</dbReference>
<dbReference type="RefSeq" id="XP_007725235.1">
    <property type="nucleotide sequence ID" value="XM_007727045.1"/>
</dbReference>
<protein>
    <recommendedName>
        <fullName evidence="3">Prefoldin subunit 3</fullName>
    </recommendedName>
</protein>
<comment type="function">
    <text evidence="3">Binds specifically to cytosolic chaperonin (c-CPN) and transfers target proteins to it. Binds to nascent polypeptide chain and promotes folding in an environment in which there are many competing pathways for nonnative proteins.</text>
</comment>
<evidence type="ECO:0000313" key="7">
    <source>
        <dbReference type="Proteomes" id="UP000019484"/>
    </source>
</evidence>
<reference evidence="6 7" key="1">
    <citation type="submission" date="2013-03" db="EMBL/GenBank/DDBJ databases">
        <title>The Genome Sequence of Capronia coronata CBS 617.96.</title>
        <authorList>
            <consortium name="The Broad Institute Genomics Platform"/>
            <person name="Cuomo C."/>
            <person name="de Hoog S."/>
            <person name="Gorbushina A."/>
            <person name="Walker B."/>
            <person name="Young S.K."/>
            <person name="Zeng Q."/>
            <person name="Gargeya S."/>
            <person name="Fitzgerald M."/>
            <person name="Haas B."/>
            <person name="Abouelleil A."/>
            <person name="Allen A.W."/>
            <person name="Alvarado L."/>
            <person name="Arachchi H.M."/>
            <person name="Berlin A.M."/>
            <person name="Chapman S.B."/>
            <person name="Gainer-Dewar J."/>
            <person name="Goldberg J."/>
            <person name="Griggs A."/>
            <person name="Gujja S."/>
            <person name="Hansen M."/>
            <person name="Howarth C."/>
            <person name="Imamovic A."/>
            <person name="Ireland A."/>
            <person name="Larimer J."/>
            <person name="McCowan C."/>
            <person name="Murphy C."/>
            <person name="Pearson M."/>
            <person name="Poon T.W."/>
            <person name="Priest M."/>
            <person name="Roberts A."/>
            <person name="Saif S."/>
            <person name="Shea T."/>
            <person name="Sisk P."/>
            <person name="Sykes S."/>
            <person name="Wortman J."/>
            <person name="Nusbaum C."/>
            <person name="Birren B."/>
        </authorList>
    </citation>
    <scope>NUCLEOTIDE SEQUENCE [LARGE SCALE GENOMIC DNA]</scope>
    <source>
        <strain evidence="6 7">CBS 617.96</strain>
    </source>
</reference>
<evidence type="ECO:0000313" key="6">
    <source>
        <dbReference type="EMBL" id="EXJ85797.1"/>
    </source>
</evidence>
<dbReference type="GO" id="GO:0005737">
    <property type="term" value="C:cytoplasm"/>
    <property type="evidence" value="ECO:0007669"/>
    <property type="project" value="TreeGrafter"/>
</dbReference>
<dbReference type="PANTHER" id="PTHR12409">
    <property type="entry name" value="PREFOLDIN SUBUNIT 3"/>
    <property type="match status" value="1"/>
</dbReference>
<dbReference type="AlphaFoldDB" id="W9XZ16"/>
<proteinExistence type="inferred from homology"/>
<dbReference type="Pfam" id="PF02996">
    <property type="entry name" value="Prefoldin"/>
    <property type="match status" value="1"/>
</dbReference>
<dbReference type="GeneID" id="19161034"/>
<comment type="similarity">
    <text evidence="1 3">Belongs to the prefoldin subunit alpha family.</text>
</comment>
<sequence>MDETTTNPRGIPSFPFMTNVSDYVKSIDDVEPTLQRFQEMVSKYTFMQQNVERRAAGLKEKLPDMKRTLEVVKFLKKKRKNVGSGGHEGDEGDEAEEEEEDEEEGEGLAGGGVSSGQIETTFSLQDTLYAKAKIRPASIDEVYLWLGANVMVAYPLDEAEELLQTKLDKARESLAAAEEDLEFLRIQITTLEVAIARVHNWDVGEKRKLRAQGKLKDHGPGEKEKEKE</sequence>
<dbReference type="InterPro" id="IPR004127">
    <property type="entry name" value="Prefoldin_subunit_alpha"/>
</dbReference>
<dbReference type="HOGENOM" id="CLU_083737_0_0_1"/>
<feature type="region of interest" description="Disordered" evidence="5">
    <location>
        <begin position="80"/>
        <end position="116"/>
    </location>
</feature>
<dbReference type="SUPFAM" id="SSF46579">
    <property type="entry name" value="Prefoldin"/>
    <property type="match status" value="1"/>
</dbReference>
<feature type="region of interest" description="Disordered" evidence="5">
    <location>
        <begin position="209"/>
        <end position="228"/>
    </location>
</feature>
<dbReference type="GO" id="GO:0015631">
    <property type="term" value="F:tubulin binding"/>
    <property type="evidence" value="ECO:0007669"/>
    <property type="project" value="TreeGrafter"/>
</dbReference>
<gene>
    <name evidence="6" type="ORF">A1O1_06165</name>
</gene>
<feature type="coiled-coil region" evidence="4">
    <location>
        <begin position="160"/>
        <end position="194"/>
    </location>
</feature>
<dbReference type="OrthoDB" id="6375174at2759"/>
<keyword evidence="7" id="KW-1185">Reference proteome</keyword>
<organism evidence="6 7">
    <name type="scientific">Capronia coronata CBS 617.96</name>
    <dbReference type="NCBI Taxonomy" id="1182541"/>
    <lineage>
        <taxon>Eukaryota</taxon>
        <taxon>Fungi</taxon>
        <taxon>Dikarya</taxon>
        <taxon>Ascomycota</taxon>
        <taxon>Pezizomycotina</taxon>
        <taxon>Eurotiomycetes</taxon>
        <taxon>Chaetothyriomycetidae</taxon>
        <taxon>Chaetothyriales</taxon>
        <taxon>Herpotrichiellaceae</taxon>
        <taxon>Capronia</taxon>
    </lineage>
</organism>